<evidence type="ECO:0008006" key="3">
    <source>
        <dbReference type="Google" id="ProtNLM"/>
    </source>
</evidence>
<evidence type="ECO:0000256" key="1">
    <source>
        <dbReference type="SAM" id="MobiDB-lite"/>
    </source>
</evidence>
<dbReference type="AlphaFoldDB" id="A0A6C0DYB6"/>
<name>A0A6C0DYB6_9ZZZZ</name>
<evidence type="ECO:0000313" key="2">
    <source>
        <dbReference type="EMBL" id="QHT20165.1"/>
    </source>
</evidence>
<reference evidence="2" key="1">
    <citation type="journal article" date="2020" name="Nature">
        <title>Giant virus diversity and host interactions through global metagenomics.</title>
        <authorList>
            <person name="Schulz F."/>
            <person name="Roux S."/>
            <person name="Paez-Espino D."/>
            <person name="Jungbluth S."/>
            <person name="Walsh D.A."/>
            <person name="Denef V.J."/>
            <person name="McMahon K.D."/>
            <person name="Konstantinidis K.T."/>
            <person name="Eloe-Fadrosh E.A."/>
            <person name="Kyrpides N.C."/>
            <person name="Woyke T."/>
        </authorList>
    </citation>
    <scope>NUCLEOTIDE SEQUENCE</scope>
    <source>
        <strain evidence="2">GVMAG-M-3300023174-60</strain>
    </source>
</reference>
<accession>A0A6C0DYB6</accession>
<sequence length="174" mass="19765">MSLDEQIFEPNVIVVGVFGSTNKVSEQDIQDNTLTLILQELGRMPDKVLIPTEGNSSIYIDNWAEALHIKTQTFQADWIRNGKIAQIIRDDRIAKECTHALVFLGQKSTRLEKFAEKLCKKGKTVFTSSHNQTLSQFEMSHCEPSRPSKALTHARKSSKGKEQTLLKFQKKEEC</sequence>
<feature type="compositionally biased region" description="Basic and acidic residues" evidence="1">
    <location>
        <begin position="159"/>
        <end position="174"/>
    </location>
</feature>
<dbReference type="EMBL" id="MN739677">
    <property type="protein sequence ID" value="QHT20165.1"/>
    <property type="molecule type" value="Genomic_DNA"/>
</dbReference>
<organism evidence="2">
    <name type="scientific">viral metagenome</name>
    <dbReference type="NCBI Taxonomy" id="1070528"/>
    <lineage>
        <taxon>unclassified sequences</taxon>
        <taxon>metagenomes</taxon>
        <taxon>organismal metagenomes</taxon>
    </lineage>
</organism>
<protein>
    <recommendedName>
        <fullName evidence="3">DUF2493 domain-containing protein</fullName>
    </recommendedName>
</protein>
<proteinExistence type="predicted"/>
<feature type="region of interest" description="Disordered" evidence="1">
    <location>
        <begin position="143"/>
        <end position="174"/>
    </location>
</feature>